<feature type="transmembrane region" description="Helical" evidence="5">
    <location>
        <begin position="12"/>
        <end position="33"/>
    </location>
</feature>
<keyword evidence="2 5" id="KW-0812">Transmembrane</keyword>
<proteinExistence type="predicted"/>
<dbReference type="InterPro" id="IPR020846">
    <property type="entry name" value="MFS_dom"/>
</dbReference>
<organism evidence="7 8">
    <name type="scientific">Streptosporangium brasiliense</name>
    <dbReference type="NCBI Taxonomy" id="47480"/>
    <lineage>
        <taxon>Bacteria</taxon>
        <taxon>Bacillati</taxon>
        <taxon>Actinomycetota</taxon>
        <taxon>Actinomycetes</taxon>
        <taxon>Streptosporangiales</taxon>
        <taxon>Streptosporangiaceae</taxon>
        <taxon>Streptosporangium</taxon>
    </lineage>
</organism>
<protein>
    <submittedName>
        <fullName evidence="7">MFS family permease</fullName>
    </submittedName>
</protein>
<gene>
    <name evidence="7" type="ORF">J2S55_001507</name>
</gene>
<name>A0ABT9QZ46_9ACTN</name>
<evidence type="ECO:0000313" key="7">
    <source>
        <dbReference type="EMBL" id="MDP9862248.1"/>
    </source>
</evidence>
<feature type="transmembrane region" description="Helical" evidence="5">
    <location>
        <begin position="172"/>
        <end position="192"/>
    </location>
</feature>
<evidence type="ECO:0000313" key="8">
    <source>
        <dbReference type="Proteomes" id="UP001230426"/>
    </source>
</evidence>
<dbReference type="Gene3D" id="1.20.1250.20">
    <property type="entry name" value="MFS general substrate transporter like domains"/>
    <property type="match status" value="2"/>
</dbReference>
<dbReference type="EMBL" id="JAUSRB010000001">
    <property type="protein sequence ID" value="MDP9862248.1"/>
    <property type="molecule type" value="Genomic_DNA"/>
</dbReference>
<evidence type="ECO:0000259" key="6">
    <source>
        <dbReference type="PROSITE" id="PS50850"/>
    </source>
</evidence>
<feature type="transmembrane region" description="Helical" evidence="5">
    <location>
        <begin position="361"/>
        <end position="383"/>
    </location>
</feature>
<comment type="caution">
    <text evidence="7">The sequence shown here is derived from an EMBL/GenBank/DDBJ whole genome shotgun (WGS) entry which is preliminary data.</text>
</comment>
<feature type="transmembrane region" description="Helical" evidence="5">
    <location>
        <begin position="389"/>
        <end position="407"/>
    </location>
</feature>
<dbReference type="PANTHER" id="PTHR23528">
    <property type="match status" value="1"/>
</dbReference>
<feature type="transmembrane region" description="Helical" evidence="5">
    <location>
        <begin position="323"/>
        <end position="349"/>
    </location>
</feature>
<dbReference type="PANTHER" id="PTHR23528:SF1">
    <property type="entry name" value="MAJOR FACILITATOR SUPERFAMILY (MFS) PROFILE DOMAIN-CONTAINING PROTEIN"/>
    <property type="match status" value="1"/>
</dbReference>
<dbReference type="Proteomes" id="UP001230426">
    <property type="component" value="Unassembled WGS sequence"/>
</dbReference>
<feature type="transmembrane region" description="Helical" evidence="5">
    <location>
        <begin position="298"/>
        <end position="317"/>
    </location>
</feature>
<reference evidence="7 8" key="1">
    <citation type="submission" date="2023-07" db="EMBL/GenBank/DDBJ databases">
        <title>Sequencing the genomes of 1000 actinobacteria strains.</title>
        <authorList>
            <person name="Klenk H.-P."/>
        </authorList>
    </citation>
    <scope>NUCLEOTIDE SEQUENCE [LARGE SCALE GENOMIC DNA]</scope>
    <source>
        <strain evidence="7 8">DSM 44109</strain>
    </source>
</reference>
<feature type="domain" description="Major facilitator superfamily (MFS) profile" evidence="6">
    <location>
        <begin position="9"/>
        <end position="411"/>
    </location>
</feature>
<dbReference type="SUPFAM" id="SSF103473">
    <property type="entry name" value="MFS general substrate transporter"/>
    <property type="match status" value="1"/>
</dbReference>
<dbReference type="InterPro" id="IPR011701">
    <property type="entry name" value="MFS"/>
</dbReference>
<accession>A0ABT9QZ46</accession>
<dbReference type="PROSITE" id="PS50850">
    <property type="entry name" value="MFS"/>
    <property type="match status" value="1"/>
</dbReference>
<feature type="transmembrane region" description="Helical" evidence="5">
    <location>
        <begin position="53"/>
        <end position="75"/>
    </location>
</feature>
<evidence type="ECO:0000256" key="5">
    <source>
        <dbReference type="SAM" id="Phobius"/>
    </source>
</evidence>
<evidence type="ECO:0000256" key="2">
    <source>
        <dbReference type="ARBA" id="ARBA00022692"/>
    </source>
</evidence>
<keyword evidence="8" id="KW-1185">Reference proteome</keyword>
<dbReference type="Pfam" id="PF07690">
    <property type="entry name" value="MFS_1"/>
    <property type="match status" value="2"/>
</dbReference>
<evidence type="ECO:0000256" key="1">
    <source>
        <dbReference type="ARBA" id="ARBA00004651"/>
    </source>
</evidence>
<feature type="transmembrane region" description="Helical" evidence="5">
    <location>
        <begin position="87"/>
        <end position="103"/>
    </location>
</feature>
<keyword evidence="3 5" id="KW-1133">Transmembrane helix</keyword>
<feature type="transmembrane region" description="Helical" evidence="5">
    <location>
        <begin position="227"/>
        <end position="247"/>
    </location>
</feature>
<sequence length="411" mass="43252">MTARTPRPGTRQAGLFGLLFFANTAMFAVYFGVAPLLQSAIEVADPVNKVSNAGLVAGVSAIFATLFNPIGGALSDRTHSRFGRRDPWLLGGALGAFAALWFLGTAGSIIVILVTWSIAQAMMNLFQAALTAIVPDRVPRELRGTASAVVGIATSVAAIVGTQIAAAYIGSIASYLLLGAGVVASAVLLVLFSRDPRPGEYEAVVKERRSPLAVLADFLSALRHRDFMWVFTGRALMNLSYFMVLMFELYILQDYIALPSGVTAVEGVATLTVVNTVTSVLATLIAGPLADKLQRYRLFVFVSSAITGLATLILLLSPTWTGMMIFMAINGVSFGAYYAVDTALVTLVLPNSENAARDLGVLNIANAGPQMLAPLAAAFFIGVGGYPTLFIVSAVVAIVGALTVLPVRSVR</sequence>
<evidence type="ECO:0000256" key="4">
    <source>
        <dbReference type="ARBA" id="ARBA00023136"/>
    </source>
</evidence>
<comment type="subcellular location">
    <subcellularLocation>
        <location evidence="1">Cell membrane</location>
        <topology evidence="1">Multi-pass membrane protein</topology>
    </subcellularLocation>
</comment>
<dbReference type="RefSeq" id="WP_306858255.1">
    <property type="nucleotide sequence ID" value="NZ_JAUSRB010000001.1"/>
</dbReference>
<dbReference type="InterPro" id="IPR036259">
    <property type="entry name" value="MFS_trans_sf"/>
</dbReference>
<feature type="transmembrane region" description="Helical" evidence="5">
    <location>
        <begin position="146"/>
        <end position="166"/>
    </location>
</feature>
<evidence type="ECO:0000256" key="3">
    <source>
        <dbReference type="ARBA" id="ARBA00022989"/>
    </source>
</evidence>
<keyword evidence="4 5" id="KW-0472">Membrane</keyword>
<feature type="transmembrane region" description="Helical" evidence="5">
    <location>
        <begin position="267"/>
        <end position="286"/>
    </location>
</feature>